<accession>A0A8J3A955</accession>
<dbReference type="GO" id="GO:0005506">
    <property type="term" value="F:iron ion binding"/>
    <property type="evidence" value="ECO:0007669"/>
    <property type="project" value="InterPro"/>
</dbReference>
<proteinExistence type="inferred from homology"/>
<dbReference type="CDD" id="cd06664">
    <property type="entry name" value="IscU_like"/>
    <property type="match status" value="1"/>
</dbReference>
<comment type="caution">
    <text evidence="3">The sequence shown here is derived from an EMBL/GenBank/DDBJ whole genome shotgun (WGS) entry which is preliminary data.</text>
</comment>
<dbReference type="SUPFAM" id="SSF82649">
    <property type="entry name" value="SufE/NifU"/>
    <property type="match status" value="1"/>
</dbReference>
<evidence type="ECO:0000256" key="1">
    <source>
        <dbReference type="ARBA" id="ARBA00006420"/>
    </source>
</evidence>
<organism evidence="3 4">
    <name type="scientific">Egicoccus halophilus</name>
    <dbReference type="NCBI Taxonomy" id="1670830"/>
    <lineage>
        <taxon>Bacteria</taxon>
        <taxon>Bacillati</taxon>
        <taxon>Actinomycetota</taxon>
        <taxon>Nitriliruptoria</taxon>
        <taxon>Egicoccales</taxon>
        <taxon>Egicoccaceae</taxon>
        <taxon>Egicoccus</taxon>
    </lineage>
</organism>
<dbReference type="PANTHER" id="PTHR10093">
    <property type="entry name" value="IRON-SULFUR CLUSTER ASSEMBLY ENZYME NIFU HOMOLOG"/>
    <property type="match status" value="1"/>
</dbReference>
<dbReference type="GO" id="GO:0016226">
    <property type="term" value="P:iron-sulfur cluster assembly"/>
    <property type="evidence" value="ECO:0007669"/>
    <property type="project" value="InterPro"/>
</dbReference>
<dbReference type="Pfam" id="PF01592">
    <property type="entry name" value="NifU_N"/>
    <property type="match status" value="1"/>
</dbReference>
<evidence type="ECO:0000313" key="4">
    <source>
        <dbReference type="Proteomes" id="UP000650511"/>
    </source>
</evidence>
<comment type="similarity">
    <text evidence="1">Belongs to the NifU family.</text>
</comment>
<reference evidence="3" key="1">
    <citation type="journal article" date="2014" name="Int. J. Syst. Evol. Microbiol.">
        <title>Complete genome sequence of Corynebacterium casei LMG S-19264T (=DSM 44701T), isolated from a smear-ripened cheese.</title>
        <authorList>
            <consortium name="US DOE Joint Genome Institute (JGI-PGF)"/>
            <person name="Walter F."/>
            <person name="Albersmeier A."/>
            <person name="Kalinowski J."/>
            <person name="Ruckert C."/>
        </authorList>
    </citation>
    <scope>NUCLEOTIDE SEQUENCE</scope>
    <source>
        <strain evidence="3">CGMCC 1.14988</strain>
    </source>
</reference>
<keyword evidence="4" id="KW-1185">Reference proteome</keyword>
<protein>
    <submittedName>
        <fullName evidence="3">Iron-sulfur cluster assembly scaffold protein NifU</fullName>
    </submittedName>
</protein>
<name>A0A8J3A955_9ACTN</name>
<dbReference type="Gene3D" id="3.90.1010.10">
    <property type="match status" value="1"/>
</dbReference>
<dbReference type="FunFam" id="3.90.1010.10:FF:000002">
    <property type="entry name" value="Iron-sulfur cluster assembly scaffold protein NifU"/>
    <property type="match status" value="1"/>
</dbReference>
<dbReference type="GO" id="GO:0051536">
    <property type="term" value="F:iron-sulfur cluster binding"/>
    <property type="evidence" value="ECO:0007669"/>
    <property type="project" value="InterPro"/>
</dbReference>
<feature type="domain" description="NIF system FeS cluster assembly NifU N-terminal" evidence="2">
    <location>
        <begin position="5"/>
        <end position="124"/>
    </location>
</feature>
<dbReference type="NCBIfam" id="TIGR01994">
    <property type="entry name" value="SUF_scaf_2"/>
    <property type="match status" value="1"/>
</dbReference>
<gene>
    <name evidence="3" type="ORF">GCM10011354_12260</name>
</gene>
<reference evidence="3" key="2">
    <citation type="submission" date="2020-09" db="EMBL/GenBank/DDBJ databases">
        <authorList>
            <person name="Sun Q."/>
            <person name="Zhou Y."/>
        </authorList>
    </citation>
    <scope>NUCLEOTIDE SEQUENCE</scope>
    <source>
        <strain evidence="3">CGMCC 1.14988</strain>
    </source>
</reference>
<dbReference type="RefSeq" id="WP_229730537.1">
    <property type="nucleotide sequence ID" value="NZ_BMHA01000004.1"/>
</dbReference>
<evidence type="ECO:0000313" key="3">
    <source>
        <dbReference type="EMBL" id="GGI05070.1"/>
    </source>
</evidence>
<dbReference type="EMBL" id="BMHA01000004">
    <property type="protein sequence ID" value="GGI05070.1"/>
    <property type="molecule type" value="Genomic_DNA"/>
</dbReference>
<sequence>MDDLYQEIILDHYRSPKNRAPSLEDEDVHVHHSNPLCGDEMDLRLRVADDHVDGLVFDGEGCSISQASASAMTQAVLGRDLKDALDLTEDFRRMMHGDEPARADDLLDGIAFQGVAKFPVRVKCALLGWMAVRDAIETYQNGASAHTVTHDE</sequence>
<dbReference type="Proteomes" id="UP000650511">
    <property type="component" value="Unassembled WGS sequence"/>
</dbReference>
<evidence type="ECO:0000259" key="2">
    <source>
        <dbReference type="Pfam" id="PF01592"/>
    </source>
</evidence>
<dbReference type="AlphaFoldDB" id="A0A8J3A955"/>
<dbReference type="InterPro" id="IPR002871">
    <property type="entry name" value="NIF_FeS_clus_asmbl_NifU_N"/>
</dbReference>